<reference evidence="8" key="1">
    <citation type="submission" date="2017-09" db="EMBL/GenBank/DDBJ databases">
        <title>Depth-based differentiation of microbial function through sediment-hosted aquifers and enrichment of novel symbionts in the deep terrestrial subsurface.</title>
        <authorList>
            <person name="Probst A.J."/>
            <person name="Ladd B."/>
            <person name="Jarett J.K."/>
            <person name="Geller-Mcgrath D.E."/>
            <person name="Sieber C.M.K."/>
            <person name="Emerson J.B."/>
            <person name="Anantharaman K."/>
            <person name="Thomas B.C."/>
            <person name="Malmstrom R."/>
            <person name="Stieglmeier M."/>
            <person name="Klingl A."/>
            <person name="Woyke T."/>
            <person name="Ryan C.M."/>
            <person name="Banfield J.F."/>
        </authorList>
    </citation>
    <scope>NUCLEOTIDE SEQUENCE [LARGE SCALE GENOMIC DNA]</scope>
</reference>
<dbReference type="Proteomes" id="UP000230184">
    <property type="component" value="Unassembled WGS sequence"/>
</dbReference>
<dbReference type="PANTHER" id="PTHR43808:SF8">
    <property type="entry name" value="PEPTIDASE M20 DIMERISATION DOMAIN-CONTAINING PROTEIN"/>
    <property type="match status" value="1"/>
</dbReference>
<dbReference type="InterPro" id="IPR036264">
    <property type="entry name" value="Bact_exopeptidase_dim_dom"/>
</dbReference>
<keyword evidence="5" id="KW-0862">Zinc</keyword>
<comment type="similarity">
    <text evidence="2">Belongs to the peptidase M20A family.</text>
</comment>
<dbReference type="Gene3D" id="3.40.630.10">
    <property type="entry name" value="Zn peptidases"/>
    <property type="match status" value="1"/>
</dbReference>
<dbReference type="GO" id="GO:0016787">
    <property type="term" value="F:hydrolase activity"/>
    <property type="evidence" value="ECO:0007669"/>
    <property type="project" value="UniProtKB-KW"/>
</dbReference>
<name>A0A2M6YTQ1_9BACT</name>
<dbReference type="InterPro" id="IPR011650">
    <property type="entry name" value="Peptidase_M20_dimer"/>
</dbReference>
<evidence type="ECO:0000256" key="2">
    <source>
        <dbReference type="ARBA" id="ARBA00006247"/>
    </source>
</evidence>
<evidence type="ECO:0000313" key="7">
    <source>
        <dbReference type="EMBL" id="PIU36792.1"/>
    </source>
</evidence>
<evidence type="ECO:0000256" key="4">
    <source>
        <dbReference type="ARBA" id="ARBA00022801"/>
    </source>
</evidence>
<sequence length="371" mass="41632">MKNMNLSQKNLKQLIQIKSYSGQEKELADFIMAFCQKNNMPAENQDENIIIKYLVGSKKCLIFNAHLDTVKEGSISSWTYPPFGKKAGIIKDGKMFGLGSSDDKGGITSLLLLALEFKNKKTPIDLFFTFVVNEEIDGSGTESFVNYFIDKFAKNYNDVSVIIAEPTNCKKIEIGHRGNIFLKLTTTGNSGHSSNPEKITTKSIEKMIKIVSKIKKLEKELQMFYFDDVLGYPTICLTGFNTSKSSINKIPSECNTTWDIRTTPLLHDKFINILGKKLGKDAEIELIGKPVSYGLTEKNSKIVNLFKKIVTDLEITISHSSNDSAFFTNIGIPAITFGPGNKEVIHQENEFVELENIKKSLSVYKNLINNY</sequence>
<keyword evidence="3" id="KW-0479">Metal-binding</keyword>
<organism evidence="7 8">
    <name type="scientific">Candidatus Roizmanbacteria bacterium CG07_land_8_20_14_0_80_34_15</name>
    <dbReference type="NCBI Taxonomy" id="1974849"/>
    <lineage>
        <taxon>Bacteria</taxon>
        <taxon>Candidatus Roizmaniibacteriota</taxon>
    </lineage>
</organism>
<keyword evidence="4" id="KW-0378">Hydrolase</keyword>
<evidence type="ECO:0000256" key="3">
    <source>
        <dbReference type="ARBA" id="ARBA00022723"/>
    </source>
</evidence>
<dbReference type="SUPFAM" id="SSF53187">
    <property type="entry name" value="Zn-dependent exopeptidases"/>
    <property type="match status" value="1"/>
</dbReference>
<evidence type="ECO:0000313" key="8">
    <source>
        <dbReference type="Proteomes" id="UP000230184"/>
    </source>
</evidence>
<evidence type="ECO:0000256" key="1">
    <source>
        <dbReference type="ARBA" id="ARBA00001947"/>
    </source>
</evidence>
<dbReference type="EMBL" id="PEWY01000121">
    <property type="protein sequence ID" value="PIU36792.1"/>
    <property type="molecule type" value="Genomic_DNA"/>
</dbReference>
<comment type="caution">
    <text evidence="7">The sequence shown here is derived from an EMBL/GenBank/DDBJ whole genome shotgun (WGS) entry which is preliminary data.</text>
</comment>
<gene>
    <name evidence="7" type="ORF">COT02_04080</name>
</gene>
<dbReference type="GO" id="GO:0046872">
    <property type="term" value="F:metal ion binding"/>
    <property type="evidence" value="ECO:0007669"/>
    <property type="project" value="UniProtKB-KW"/>
</dbReference>
<dbReference type="Gene3D" id="3.30.70.360">
    <property type="match status" value="1"/>
</dbReference>
<evidence type="ECO:0000256" key="5">
    <source>
        <dbReference type="ARBA" id="ARBA00022833"/>
    </source>
</evidence>
<feature type="domain" description="Peptidase M20 dimerisation" evidence="6">
    <location>
        <begin position="174"/>
        <end position="266"/>
    </location>
</feature>
<comment type="cofactor">
    <cofactor evidence="1">
        <name>Zn(2+)</name>
        <dbReference type="ChEBI" id="CHEBI:29105"/>
    </cofactor>
</comment>
<dbReference type="Pfam" id="PF07687">
    <property type="entry name" value="M20_dimer"/>
    <property type="match status" value="1"/>
</dbReference>
<accession>A0A2M6YTQ1</accession>
<dbReference type="AlphaFoldDB" id="A0A2M6YTQ1"/>
<evidence type="ECO:0000259" key="6">
    <source>
        <dbReference type="Pfam" id="PF07687"/>
    </source>
</evidence>
<proteinExistence type="inferred from homology"/>
<dbReference type="PANTHER" id="PTHR43808">
    <property type="entry name" value="ACETYLORNITHINE DEACETYLASE"/>
    <property type="match status" value="1"/>
</dbReference>
<dbReference type="Pfam" id="PF01546">
    <property type="entry name" value="Peptidase_M20"/>
    <property type="match status" value="1"/>
</dbReference>
<dbReference type="SUPFAM" id="SSF55031">
    <property type="entry name" value="Bacterial exopeptidase dimerisation domain"/>
    <property type="match status" value="1"/>
</dbReference>
<protein>
    <recommendedName>
        <fullName evidence="6">Peptidase M20 dimerisation domain-containing protein</fullName>
    </recommendedName>
</protein>
<dbReference type="InterPro" id="IPR050072">
    <property type="entry name" value="Peptidase_M20A"/>
</dbReference>
<dbReference type="InterPro" id="IPR002933">
    <property type="entry name" value="Peptidase_M20"/>
</dbReference>